<dbReference type="EMBL" id="SNRW01006143">
    <property type="protein sequence ID" value="KAA6383647.1"/>
    <property type="molecule type" value="Genomic_DNA"/>
</dbReference>
<proteinExistence type="predicted"/>
<feature type="signal peptide" evidence="1">
    <location>
        <begin position="1"/>
        <end position="15"/>
    </location>
</feature>
<evidence type="ECO:0000256" key="1">
    <source>
        <dbReference type="SAM" id="SignalP"/>
    </source>
</evidence>
<keyword evidence="2" id="KW-0808">Transferase</keyword>
<evidence type="ECO:0000313" key="2">
    <source>
        <dbReference type="EMBL" id="KAA6383647.1"/>
    </source>
</evidence>
<feature type="chain" id="PRO_5023886673" evidence="1">
    <location>
        <begin position="16"/>
        <end position="428"/>
    </location>
</feature>
<sequence length="428" mass="48982">MFKLVLLVVKFLVYAASIDDNNLLNNQNEIKNNAGLQPLVIVPGLGHSRMEFLYKHEGNAAYRPLWLEINSMLINKSLFLNDMEVQYNPETDEYQSADHVHIRPQEYGGVNGFTILDTSYPNDTNKFGNTIQYLEDLGYVVGKSLFGSPYDFRLSGPTNVKKTGMYDDLMKLIEKAYEINGKKKVFLLGHSFGCVLSHHFLTSYVSEYWKQKYIESFISVSGPYGGVVESFSYLLAPRKWIVPGVTPQESFKSLKYVAPFYWLLPNKYGFDEDNDIIAEIPSLNITITPKNQSWVFESTGRLDQLKAANHVKDIRNQLHNPPHIKTHVFICTGVPTISKILFNASYEQYKQQWWNTEGVDIMSDGDNTVTAKSLRVPYQWIKAQEQPVIIRELTGTDHSGILNDKKFKFELRSILLGMEQDEEGETEL</sequence>
<dbReference type="GO" id="GO:0008374">
    <property type="term" value="F:O-acyltransferase activity"/>
    <property type="evidence" value="ECO:0007669"/>
    <property type="project" value="InterPro"/>
</dbReference>
<dbReference type="GO" id="GO:0006629">
    <property type="term" value="P:lipid metabolic process"/>
    <property type="evidence" value="ECO:0007669"/>
    <property type="project" value="InterPro"/>
</dbReference>
<keyword evidence="2" id="KW-0012">Acyltransferase</keyword>
<dbReference type="InterPro" id="IPR003386">
    <property type="entry name" value="LACT/PDAT_acylTrfase"/>
</dbReference>
<reference evidence="2 3" key="1">
    <citation type="submission" date="2019-03" db="EMBL/GenBank/DDBJ databases">
        <title>Single cell metagenomics reveals metabolic interactions within the superorganism composed of flagellate Streblomastix strix and complex community of Bacteroidetes bacteria on its surface.</title>
        <authorList>
            <person name="Treitli S.C."/>
            <person name="Kolisko M."/>
            <person name="Husnik F."/>
            <person name="Keeling P."/>
            <person name="Hampl V."/>
        </authorList>
    </citation>
    <scope>NUCLEOTIDE SEQUENCE [LARGE SCALE GENOMIC DNA]</scope>
    <source>
        <strain evidence="2">ST1C</strain>
    </source>
</reference>
<dbReference type="PANTHER" id="PTHR11440">
    <property type="entry name" value="LECITHIN-CHOLESTEROL ACYLTRANSFERASE-RELATED"/>
    <property type="match status" value="1"/>
</dbReference>
<dbReference type="SUPFAM" id="SSF53474">
    <property type="entry name" value="alpha/beta-Hydrolases"/>
    <property type="match status" value="1"/>
</dbReference>
<organism evidence="2 3">
    <name type="scientific">Streblomastix strix</name>
    <dbReference type="NCBI Taxonomy" id="222440"/>
    <lineage>
        <taxon>Eukaryota</taxon>
        <taxon>Metamonada</taxon>
        <taxon>Preaxostyla</taxon>
        <taxon>Oxymonadida</taxon>
        <taxon>Streblomastigidae</taxon>
        <taxon>Streblomastix</taxon>
    </lineage>
</organism>
<dbReference type="Pfam" id="PF02450">
    <property type="entry name" value="LCAT"/>
    <property type="match status" value="2"/>
</dbReference>
<keyword evidence="1" id="KW-0732">Signal</keyword>
<accession>A0A5J4VLW8</accession>
<dbReference type="AlphaFoldDB" id="A0A5J4VLW8"/>
<dbReference type="InterPro" id="IPR029058">
    <property type="entry name" value="AB_hydrolase_fold"/>
</dbReference>
<dbReference type="OrthoDB" id="190846at2759"/>
<gene>
    <name evidence="2" type="ORF">EZS28_020828</name>
</gene>
<dbReference type="Proteomes" id="UP000324800">
    <property type="component" value="Unassembled WGS sequence"/>
</dbReference>
<comment type="caution">
    <text evidence="2">The sequence shown here is derived from an EMBL/GenBank/DDBJ whole genome shotgun (WGS) entry which is preliminary data.</text>
</comment>
<name>A0A5J4VLW8_9EUKA</name>
<protein>
    <submittedName>
        <fullName evidence="2">Putative phosphatidylcholine-sterol O-acyltransferase</fullName>
    </submittedName>
</protein>
<dbReference type="Gene3D" id="3.40.50.1820">
    <property type="entry name" value="alpha/beta hydrolase"/>
    <property type="match status" value="2"/>
</dbReference>
<evidence type="ECO:0000313" key="3">
    <source>
        <dbReference type="Proteomes" id="UP000324800"/>
    </source>
</evidence>